<accession>A0A8K0C9D4</accession>
<dbReference type="EMBL" id="VTPC01090566">
    <property type="protein sequence ID" value="KAF2883059.1"/>
    <property type="molecule type" value="Genomic_DNA"/>
</dbReference>
<sequence>MQMRGRPLRSRTLNLEEHVLDCVEENAGDSTQRIALADRVHLYETCAADTLFLPFVLFTNEAGFTRAGIVNFHNLHPWQEETSDVIIQSRHQQQFSINVWARIITNSLTGLFVLPGRLSGRNYQYFSRK</sequence>
<evidence type="ECO:0000313" key="2">
    <source>
        <dbReference type="Proteomes" id="UP000801492"/>
    </source>
</evidence>
<evidence type="ECO:0000313" key="1">
    <source>
        <dbReference type="EMBL" id="KAF2883059.1"/>
    </source>
</evidence>
<protein>
    <submittedName>
        <fullName evidence="1">Uncharacterized protein</fullName>
    </submittedName>
</protein>
<dbReference type="PANTHER" id="PTHR47326:SF1">
    <property type="entry name" value="HTH PSQ-TYPE DOMAIN-CONTAINING PROTEIN"/>
    <property type="match status" value="1"/>
</dbReference>
<dbReference type="AlphaFoldDB" id="A0A8K0C9D4"/>
<dbReference type="PANTHER" id="PTHR47326">
    <property type="entry name" value="TRANSPOSABLE ELEMENT TC3 TRANSPOSASE-LIKE PROTEIN"/>
    <property type="match status" value="1"/>
</dbReference>
<keyword evidence="2" id="KW-1185">Reference proteome</keyword>
<comment type="caution">
    <text evidence="1">The sequence shown here is derived from an EMBL/GenBank/DDBJ whole genome shotgun (WGS) entry which is preliminary data.</text>
</comment>
<organism evidence="1 2">
    <name type="scientific">Ignelater luminosus</name>
    <name type="common">Cucubano</name>
    <name type="synonym">Pyrophorus luminosus</name>
    <dbReference type="NCBI Taxonomy" id="2038154"/>
    <lineage>
        <taxon>Eukaryota</taxon>
        <taxon>Metazoa</taxon>
        <taxon>Ecdysozoa</taxon>
        <taxon>Arthropoda</taxon>
        <taxon>Hexapoda</taxon>
        <taxon>Insecta</taxon>
        <taxon>Pterygota</taxon>
        <taxon>Neoptera</taxon>
        <taxon>Endopterygota</taxon>
        <taxon>Coleoptera</taxon>
        <taxon>Polyphaga</taxon>
        <taxon>Elateriformia</taxon>
        <taxon>Elateroidea</taxon>
        <taxon>Elateridae</taxon>
        <taxon>Agrypninae</taxon>
        <taxon>Pyrophorini</taxon>
        <taxon>Ignelater</taxon>
    </lineage>
</organism>
<gene>
    <name evidence="1" type="ORF">ILUMI_23114</name>
</gene>
<name>A0A8K0C9D4_IGNLU</name>
<reference evidence="1" key="1">
    <citation type="submission" date="2019-08" db="EMBL/GenBank/DDBJ databases">
        <title>The genome of the North American firefly Photinus pyralis.</title>
        <authorList>
            <consortium name="Photinus pyralis genome working group"/>
            <person name="Fallon T.R."/>
            <person name="Sander Lower S.E."/>
            <person name="Weng J.-K."/>
        </authorList>
    </citation>
    <scope>NUCLEOTIDE SEQUENCE</scope>
    <source>
        <strain evidence="1">TRF0915ILg1</strain>
        <tissue evidence="1">Whole body</tissue>
    </source>
</reference>
<proteinExistence type="predicted"/>
<dbReference type="Proteomes" id="UP000801492">
    <property type="component" value="Unassembled WGS sequence"/>
</dbReference>
<dbReference type="OrthoDB" id="6764275at2759"/>